<name>A0ABP8ZVR5_9MICO</name>
<organism evidence="1 2">
    <name type="scientific">Microbacterium gilvum</name>
    <dbReference type="NCBI Taxonomy" id="1336204"/>
    <lineage>
        <taxon>Bacteria</taxon>
        <taxon>Bacillati</taxon>
        <taxon>Actinomycetota</taxon>
        <taxon>Actinomycetes</taxon>
        <taxon>Micrococcales</taxon>
        <taxon>Microbacteriaceae</taxon>
        <taxon>Microbacterium</taxon>
    </lineage>
</organism>
<proteinExistence type="predicted"/>
<comment type="caution">
    <text evidence="1">The sequence shown here is derived from an EMBL/GenBank/DDBJ whole genome shotgun (WGS) entry which is preliminary data.</text>
</comment>
<evidence type="ECO:0000313" key="2">
    <source>
        <dbReference type="Proteomes" id="UP001501645"/>
    </source>
</evidence>
<accession>A0ABP8ZVR5</accession>
<dbReference type="Proteomes" id="UP001501645">
    <property type="component" value="Unassembled WGS sequence"/>
</dbReference>
<dbReference type="Gene3D" id="3.40.960.10">
    <property type="entry name" value="VSR Endonuclease"/>
    <property type="match status" value="1"/>
</dbReference>
<evidence type="ECO:0008006" key="3">
    <source>
        <dbReference type="Google" id="ProtNLM"/>
    </source>
</evidence>
<dbReference type="EMBL" id="BAABKO010000001">
    <property type="protein sequence ID" value="GAA4765886.1"/>
    <property type="molecule type" value="Genomic_DNA"/>
</dbReference>
<sequence length="322" mass="35920">MHRRRSSARRLVPLWMARRGRPDAARVDGMSRRPDPLPARVAGRAFRARDVPEASPARLRASDLWIPAQGIRLPVARRDVVSVCRAILLTLPSCAVFSHGTAAQLAPLPVPRRITAEDRVHVTTPVGVRARRGRRIRGHERALHPDEVVERSGLPVTSPARTFCDLAEDLTLAELVAVGDAAARIVGAEAIRRAVERVPARRRSAVLRRALELLDPASESPKESELRVLLITSGFGPFRCNVEVRDGEGGFVARVDLAIVGLKIAIEYEGDHHRDKAQWRRDQARRRRLEALGWIYIPVTQADLDDPRRLLNDLRVAVELRS</sequence>
<dbReference type="InterPro" id="IPR011335">
    <property type="entry name" value="Restrct_endonuc-II-like"/>
</dbReference>
<protein>
    <recommendedName>
        <fullName evidence="3">DUF559 domain-containing protein</fullName>
    </recommendedName>
</protein>
<dbReference type="SUPFAM" id="SSF52980">
    <property type="entry name" value="Restriction endonuclease-like"/>
    <property type="match status" value="1"/>
</dbReference>
<evidence type="ECO:0000313" key="1">
    <source>
        <dbReference type="EMBL" id="GAA4765886.1"/>
    </source>
</evidence>
<reference evidence="2" key="1">
    <citation type="journal article" date="2019" name="Int. J. Syst. Evol. Microbiol.">
        <title>The Global Catalogue of Microorganisms (GCM) 10K type strain sequencing project: providing services to taxonomists for standard genome sequencing and annotation.</title>
        <authorList>
            <consortium name="The Broad Institute Genomics Platform"/>
            <consortium name="The Broad Institute Genome Sequencing Center for Infectious Disease"/>
            <person name="Wu L."/>
            <person name="Ma J."/>
        </authorList>
    </citation>
    <scope>NUCLEOTIDE SEQUENCE [LARGE SCALE GENOMIC DNA]</scope>
    <source>
        <strain evidence="2">JCM 18537</strain>
    </source>
</reference>
<keyword evidence="2" id="KW-1185">Reference proteome</keyword>
<gene>
    <name evidence="1" type="ORF">GCM10023351_06220</name>
</gene>